<protein>
    <submittedName>
        <fullName evidence="2">Phage tail protein</fullName>
    </submittedName>
</protein>
<dbReference type="Pfam" id="PF16778">
    <property type="entry name" value="Phage_tail_APC"/>
    <property type="match status" value="1"/>
</dbReference>
<dbReference type="OrthoDB" id="6465464at2"/>
<proteinExistence type="predicted"/>
<dbReference type="InterPro" id="IPR031893">
    <property type="entry name" value="Phage_tail_APC"/>
</dbReference>
<feature type="domain" description="Phage tail assembly chaperone-like" evidence="1">
    <location>
        <begin position="67"/>
        <end position="131"/>
    </location>
</feature>
<accession>A0A0N9WEK9</accession>
<dbReference type="EMBL" id="CP012831">
    <property type="protein sequence ID" value="ALI06329.1"/>
    <property type="molecule type" value="Genomic_DNA"/>
</dbReference>
<dbReference type="AlphaFoldDB" id="A0A0N9WEK9"/>
<evidence type="ECO:0000313" key="2">
    <source>
        <dbReference type="EMBL" id="ALI06329.1"/>
    </source>
</evidence>
<dbReference type="Proteomes" id="UP000059425">
    <property type="component" value="Chromosome"/>
</dbReference>
<name>A0A0N9WEK9_PSEFL</name>
<reference evidence="3" key="1">
    <citation type="submission" date="2015-09" db="EMBL/GenBank/DDBJ databases">
        <title>Whole genome sequence of Pseudomonas fluorescens FW300-N2C3.</title>
        <authorList>
            <person name="Ray J."/>
            <person name="Melnyk R."/>
            <person name="Deutschbauer A."/>
        </authorList>
    </citation>
    <scope>NUCLEOTIDE SEQUENCE [LARGE SCALE GENOMIC DNA]</scope>
    <source>
        <strain evidence="3">FW300-N2C3</strain>
    </source>
</reference>
<reference evidence="2 3" key="2">
    <citation type="journal article" date="2018" name="Nature">
        <title>Mutant phenotypes for thousands of bacterial genes of unknown function.</title>
        <authorList>
            <person name="Price M.N."/>
            <person name="Wetmore K.M."/>
            <person name="Waters R.J."/>
            <person name="Callaghan M."/>
            <person name="Ray J."/>
            <person name="Liu H."/>
            <person name="Kuehl J.V."/>
            <person name="Melnyk R.A."/>
            <person name="Lamson J.S."/>
            <person name="Suh Y."/>
            <person name="Carlson H.K."/>
            <person name="Esquivel Z."/>
            <person name="Sadeeshkumar H."/>
            <person name="Chakraborty R."/>
            <person name="Zane G.M."/>
            <person name="Rubin B.E."/>
            <person name="Wall J.D."/>
            <person name="Visel A."/>
            <person name="Bristow J."/>
            <person name="Blow M.J."/>
            <person name="Arkin A.P."/>
            <person name="Deutschbauer A.M."/>
        </authorList>
    </citation>
    <scope>NUCLEOTIDE SEQUENCE [LARGE SCALE GENOMIC DNA]</scope>
    <source>
        <strain evidence="2 3">FW300-N2C3</strain>
    </source>
</reference>
<dbReference type="RefSeq" id="WP_060738971.1">
    <property type="nucleotide sequence ID" value="NZ_CP012831.1"/>
</dbReference>
<sequence length="139" mass="15919">MYAKWIEEDGRFAFELIDNGGIEISDEDHAALFEPRQGGKIIGRGPDGFPQLQDPSLPTLAELSLVERAWRNRQLSLTDGMVTRHRDELEDGTETTLSVEQYAELQAYRRILRNWPEAGEFPLKEHRPLAPSWLAEQSQ</sequence>
<gene>
    <name evidence="2" type="ORF">AO356_05820</name>
</gene>
<evidence type="ECO:0000259" key="1">
    <source>
        <dbReference type="Pfam" id="PF16778"/>
    </source>
</evidence>
<evidence type="ECO:0000313" key="3">
    <source>
        <dbReference type="Proteomes" id="UP000059425"/>
    </source>
</evidence>
<organism evidence="2 3">
    <name type="scientific">Pseudomonas fluorescens</name>
    <dbReference type="NCBI Taxonomy" id="294"/>
    <lineage>
        <taxon>Bacteria</taxon>
        <taxon>Pseudomonadati</taxon>
        <taxon>Pseudomonadota</taxon>
        <taxon>Gammaproteobacteria</taxon>
        <taxon>Pseudomonadales</taxon>
        <taxon>Pseudomonadaceae</taxon>
        <taxon>Pseudomonas</taxon>
    </lineage>
</organism>